<dbReference type="EMBL" id="MT664722">
    <property type="protein sequence ID" value="QMV48259.1"/>
    <property type="molecule type" value="Genomic_DNA"/>
</dbReference>
<dbReference type="Proteomes" id="UP000515562">
    <property type="component" value="Segment"/>
</dbReference>
<dbReference type="InterPro" id="IPR036568">
    <property type="entry name" value="GGCT-like_sf"/>
</dbReference>
<dbReference type="CDD" id="cd06661">
    <property type="entry name" value="GGCT_like"/>
    <property type="match status" value="1"/>
</dbReference>
<proteinExistence type="predicted"/>
<reference evidence="2 3" key="1">
    <citation type="submission" date="2020-06" db="EMBL/GenBank/DDBJ databases">
        <title>Isolation and characterization of P59,a proteus mirabilis phage with C3 morphology.</title>
        <authorList>
            <person name="Li S."/>
        </authorList>
    </citation>
    <scope>NUCLEOTIDE SEQUENCE [LARGE SCALE GENOMIC DNA]</scope>
</reference>
<dbReference type="Gene3D" id="3.10.490.10">
    <property type="entry name" value="Gamma-glutamyl cyclotransferase-like"/>
    <property type="match status" value="1"/>
</dbReference>
<evidence type="ECO:0000259" key="1">
    <source>
        <dbReference type="Pfam" id="PF06094"/>
    </source>
</evidence>
<dbReference type="InterPro" id="IPR009288">
    <property type="entry name" value="AIG2-like_dom"/>
</dbReference>
<dbReference type="InterPro" id="IPR013024">
    <property type="entry name" value="GGCT-like"/>
</dbReference>
<dbReference type="GO" id="GO:0016740">
    <property type="term" value="F:transferase activity"/>
    <property type="evidence" value="ECO:0007669"/>
    <property type="project" value="UniProtKB-KW"/>
</dbReference>
<evidence type="ECO:0000313" key="2">
    <source>
        <dbReference type="EMBL" id="QMV48259.1"/>
    </source>
</evidence>
<dbReference type="KEGG" id="vg:77948486"/>
<organism evidence="2 3">
    <name type="scientific">Proteus phage Vb_PmiP-P59</name>
    <dbReference type="NCBI Taxonomy" id="2754975"/>
    <lineage>
        <taxon>Viruses</taxon>
        <taxon>Duplodnaviria</taxon>
        <taxon>Heunggongvirae</taxon>
        <taxon>Uroviricota</taxon>
        <taxon>Caudoviricetes</taxon>
        <taxon>Grimontviridae</taxon>
        <taxon>Privateervirus</taxon>
        <taxon>Privateervirus P59</taxon>
    </lineage>
</organism>
<evidence type="ECO:0000313" key="3">
    <source>
        <dbReference type="Proteomes" id="UP000515562"/>
    </source>
</evidence>
<accession>A0A7G5CG57</accession>
<dbReference type="Pfam" id="PF06094">
    <property type="entry name" value="GGACT"/>
    <property type="match status" value="1"/>
</dbReference>
<dbReference type="RefSeq" id="YP_010672216.1">
    <property type="nucleotide sequence ID" value="NC_070975.1"/>
</dbReference>
<dbReference type="GeneID" id="77948486"/>
<feature type="domain" description="Gamma-glutamylcyclotransferase AIG2-like" evidence="1">
    <location>
        <begin position="19"/>
        <end position="143"/>
    </location>
</feature>
<protein>
    <submittedName>
        <fullName evidence="2">Putative gamma-glutamylcyclotransferase</fullName>
    </submittedName>
</protein>
<dbReference type="SUPFAM" id="SSF110857">
    <property type="entry name" value="Gamma-glutamyl cyclotransferase-like"/>
    <property type="match status" value="1"/>
</dbReference>
<name>A0A7G5CG57_9CAUD</name>
<keyword evidence="3" id="KW-1185">Reference proteome</keyword>
<keyword evidence="2" id="KW-0808">Transferase</keyword>
<sequence length="148" mass="16772">MMSKDIKKLAPKEGNTFIATYGSLRLGMENFRVNARGEGVHIGTGRTVDNFNLYAYASSYFPSVSLVHNDNNKQVVVDVFEAPISGMEGAYDALEGFYEKDSPQNFYNRSIVEIKLDNGDTLDAWIYHIDEEQPTLVESGDWVEYKRK</sequence>